<dbReference type="AlphaFoldDB" id="A0A1J1ILN7"/>
<keyword evidence="2" id="KW-1185">Reference proteome</keyword>
<proteinExistence type="predicted"/>
<evidence type="ECO:0000313" key="2">
    <source>
        <dbReference type="Proteomes" id="UP000183832"/>
    </source>
</evidence>
<dbReference type="EMBL" id="CVRI01000055">
    <property type="protein sequence ID" value="CRL01139.1"/>
    <property type="molecule type" value="Genomic_DNA"/>
</dbReference>
<sequence>MGSFNIIHMNRNKLKEGEVGKSRKPSNRKANKKLHNKSRMHIHEGKSYRLRHISVCLNSFFQFLYVHRFRLLPDENADRLSGSILTSYRVENHRENLTLTILGMFDCEIKITGSMNKIYRNTSLRIYNVESLSFESSMGPSTIYWDILIEVMS</sequence>
<reference evidence="1 2" key="1">
    <citation type="submission" date="2015-04" db="EMBL/GenBank/DDBJ databases">
        <authorList>
            <person name="Syromyatnikov M.Y."/>
            <person name="Popov V.N."/>
        </authorList>
    </citation>
    <scope>NUCLEOTIDE SEQUENCE [LARGE SCALE GENOMIC DNA]</scope>
</reference>
<evidence type="ECO:0000313" key="1">
    <source>
        <dbReference type="EMBL" id="CRL01139.1"/>
    </source>
</evidence>
<dbReference type="Proteomes" id="UP000183832">
    <property type="component" value="Unassembled WGS sequence"/>
</dbReference>
<protein>
    <submittedName>
        <fullName evidence="1">CLUMA_CG014542, isoform A</fullName>
    </submittedName>
</protein>
<organism evidence="1 2">
    <name type="scientific">Clunio marinus</name>
    <dbReference type="NCBI Taxonomy" id="568069"/>
    <lineage>
        <taxon>Eukaryota</taxon>
        <taxon>Metazoa</taxon>
        <taxon>Ecdysozoa</taxon>
        <taxon>Arthropoda</taxon>
        <taxon>Hexapoda</taxon>
        <taxon>Insecta</taxon>
        <taxon>Pterygota</taxon>
        <taxon>Neoptera</taxon>
        <taxon>Endopterygota</taxon>
        <taxon>Diptera</taxon>
        <taxon>Nematocera</taxon>
        <taxon>Chironomoidea</taxon>
        <taxon>Chironomidae</taxon>
        <taxon>Clunio</taxon>
    </lineage>
</organism>
<name>A0A1J1ILN7_9DIPT</name>
<gene>
    <name evidence="1" type="ORF">CLUMA_CG014542</name>
</gene>
<accession>A0A1J1ILN7</accession>